<name>A0A0D8ZNM0_9CYAN</name>
<feature type="signal peptide" evidence="2">
    <location>
        <begin position="1"/>
        <end position="24"/>
    </location>
</feature>
<keyword evidence="4" id="KW-1185">Reference proteome</keyword>
<accession>A0A0D8ZNM0</accession>
<reference evidence="3 4" key="1">
    <citation type="submission" date="2015-02" db="EMBL/GenBank/DDBJ databases">
        <title>Draft genome of a novel marine cyanobacterium (Chroococcales) isolated from South Atlantic Ocean.</title>
        <authorList>
            <person name="Rigonato J."/>
            <person name="Alvarenga D.O."/>
            <person name="Branco L.H."/>
            <person name="Varani A.M."/>
            <person name="Brandini F.P."/>
            <person name="Fiore M.F."/>
        </authorList>
    </citation>
    <scope>NUCLEOTIDE SEQUENCE [LARGE SCALE GENOMIC DNA]</scope>
    <source>
        <strain evidence="3 4">CENA595</strain>
    </source>
</reference>
<dbReference type="Proteomes" id="UP000032452">
    <property type="component" value="Unassembled WGS sequence"/>
</dbReference>
<feature type="region of interest" description="Disordered" evidence="1">
    <location>
        <begin position="86"/>
        <end position="111"/>
    </location>
</feature>
<protein>
    <submittedName>
        <fullName evidence="3">Uncharacterized protein</fullName>
    </submittedName>
</protein>
<feature type="chain" id="PRO_5002337163" evidence="2">
    <location>
        <begin position="25"/>
        <end position="111"/>
    </location>
</feature>
<proteinExistence type="predicted"/>
<dbReference type="OrthoDB" id="9963480at2"/>
<dbReference type="EMBL" id="JYON01000028">
    <property type="protein sequence ID" value="KJH70084.1"/>
    <property type="molecule type" value="Genomic_DNA"/>
</dbReference>
<evidence type="ECO:0000256" key="1">
    <source>
        <dbReference type="SAM" id="MobiDB-lite"/>
    </source>
</evidence>
<sequence length="111" mass="11909">MNITTRAKTLLSGSIAGLTLVVLAASPTLANTHNEKTMPNQGSSTSARAELVQKLLSQRTAPNRPTTPQTKQMGCPCCQSMMQGMPGMTNKMPGMMHNMPGMMDSQNNQSR</sequence>
<feature type="compositionally biased region" description="Low complexity" evidence="1">
    <location>
        <begin position="92"/>
        <end position="103"/>
    </location>
</feature>
<dbReference type="AlphaFoldDB" id="A0A0D8ZNM0"/>
<keyword evidence="2" id="KW-0732">Signal</keyword>
<comment type="caution">
    <text evidence="3">The sequence shown here is derived from an EMBL/GenBank/DDBJ whole genome shotgun (WGS) entry which is preliminary data.</text>
</comment>
<evidence type="ECO:0000313" key="4">
    <source>
        <dbReference type="Proteomes" id="UP000032452"/>
    </source>
</evidence>
<evidence type="ECO:0000256" key="2">
    <source>
        <dbReference type="SAM" id="SignalP"/>
    </source>
</evidence>
<evidence type="ECO:0000313" key="3">
    <source>
        <dbReference type="EMBL" id="KJH70084.1"/>
    </source>
</evidence>
<organism evidence="3 4">
    <name type="scientific">Aliterella atlantica CENA595</name>
    <dbReference type="NCBI Taxonomy" id="1618023"/>
    <lineage>
        <taxon>Bacteria</taxon>
        <taxon>Bacillati</taxon>
        <taxon>Cyanobacteriota</taxon>
        <taxon>Cyanophyceae</taxon>
        <taxon>Chroococcidiopsidales</taxon>
        <taxon>Aliterellaceae</taxon>
        <taxon>Aliterella</taxon>
    </lineage>
</organism>
<gene>
    <name evidence="3" type="ORF">UH38_20300</name>
</gene>
<dbReference type="RefSeq" id="WP_045056512.1">
    <property type="nucleotide sequence ID" value="NZ_CAWMDP010000024.1"/>
</dbReference>